<keyword evidence="6 7" id="KW-0503">Monooxygenase</keyword>
<evidence type="ECO:0000256" key="6">
    <source>
        <dbReference type="ARBA" id="ARBA00023033"/>
    </source>
</evidence>
<evidence type="ECO:0000313" key="7">
    <source>
        <dbReference type="EMBL" id="MEX1666616.1"/>
    </source>
</evidence>
<dbReference type="PANTHER" id="PTHR43872:SF1">
    <property type="entry name" value="MONOOXYGENASE, PUTATIVE (AFU_ORTHOLOGUE AFUA_8G02570)-RELATED"/>
    <property type="match status" value="1"/>
</dbReference>
<dbReference type="InterPro" id="IPR036188">
    <property type="entry name" value="FAD/NAD-bd_sf"/>
</dbReference>
<organism evidence="7 8">
    <name type="scientific">Zhongshania arctica</name>
    <dbReference type="NCBI Taxonomy" id="3238302"/>
    <lineage>
        <taxon>Bacteria</taxon>
        <taxon>Pseudomonadati</taxon>
        <taxon>Pseudomonadota</taxon>
        <taxon>Gammaproteobacteria</taxon>
        <taxon>Cellvibrionales</taxon>
        <taxon>Spongiibacteraceae</taxon>
        <taxon>Zhongshania</taxon>
    </lineage>
</organism>
<gene>
    <name evidence="7" type="ORF">AB4875_14065</name>
</gene>
<comment type="caution">
    <text evidence="7">The sequence shown here is derived from an EMBL/GenBank/DDBJ whole genome shotgun (WGS) entry which is preliminary data.</text>
</comment>
<evidence type="ECO:0000313" key="8">
    <source>
        <dbReference type="Proteomes" id="UP001557484"/>
    </source>
</evidence>
<protein>
    <submittedName>
        <fullName evidence="7">Flavin-containing monooxygenase</fullName>
        <ecNumber evidence="7">1.14.13.-</ecNumber>
    </submittedName>
</protein>
<dbReference type="EC" id="1.14.13.-" evidence="7"/>
<dbReference type="InterPro" id="IPR020946">
    <property type="entry name" value="Flavin_mOase-like"/>
</dbReference>
<evidence type="ECO:0000256" key="3">
    <source>
        <dbReference type="ARBA" id="ARBA00022630"/>
    </source>
</evidence>
<dbReference type="PANTHER" id="PTHR43872">
    <property type="entry name" value="MONOOXYGENASE, PUTATIVE (AFU_ORTHOLOGUE AFUA_8G02570)-RELATED"/>
    <property type="match status" value="1"/>
</dbReference>
<reference evidence="7 8" key="1">
    <citation type="journal article" date="2011" name="Int. J. Syst. Evol. Microbiol.">
        <title>Zhongshania antarctica gen. nov., sp. nov. and Zhongshania guokunii sp. nov., gammaproteobacteria respectively isolated from coastal attached (fast) ice and surface seawater of the Antarctic.</title>
        <authorList>
            <person name="Li H.J."/>
            <person name="Zhang X.Y."/>
            <person name="Chen C.X."/>
            <person name="Zhang Y.J."/>
            <person name="Gao Z.M."/>
            <person name="Yu Y."/>
            <person name="Chen X.L."/>
            <person name="Chen B."/>
            <person name="Zhang Y.Z."/>
        </authorList>
    </citation>
    <scope>NUCLEOTIDE SEQUENCE [LARGE SCALE GENOMIC DNA]</scope>
    <source>
        <strain evidence="7 8">R06B22</strain>
    </source>
</reference>
<dbReference type="Gene3D" id="3.50.50.60">
    <property type="entry name" value="FAD/NAD(P)-binding domain"/>
    <property type="match status" value="3"/>
</dbReference>
<keyword evidence="3" id="KW-0285">Flavoprotein</keyword>
<proteinExistence type="inferred from homology"/>
<comment type="cofactor">
    <cofactor evidence="1">
        <name>FAD</name>
        <dbReference type="ChEBI" id="CHEBI:57692"/>
    </cofactor>
</comment>
<dbReference type="PRINTS" id="PR00411">
    <property type="entry name" value="PNDRDTASEI"/>
</dbReference>
<comment type="similarity">
    <text evidence="2">Belongs to the FAD-binding monooxygenase family.</text>
</comment>
<evidence type="ECO:0000256" key="2">
    <source>
        <dbReference type="ARBA" id="ARBA00010139"/>
    </source>
</evidence>
<evidence type="ECO:0000256" key="4">
    <source>
        <dbReference type="ARBA" id="ARBA00022827"/>
    </source>
</evidence>
<sequence>MTMETLDMLIIGAGISGIGAAVHYQKHFPEKTYTIVESRQAIGGTWDLFRYPGIRSDSDMFTFGYKFKPWTSRKAISPGEDIRAYLSETAQEFGVDKNIRFGKRLVAANWCSHTQCWQCDIKEVASGEITRMTSRFLFICTGYYNYEQGYTPEFAGRDDFKGPIIHPQHWPEELDYSGKRVIIIGSGATAMTLAPNLVKGGAKVTMLQRSPTYVIGAPEEDALANRLRGKLPEKWTHSIVRWKNILMQMFFYQLSKRRPVVAKRFLLGQLRQKLGAEYDIKKHFTPSYNPWDQRVCLVPNGDLFRSIRDGQVTMVTDHIENFNADGIKLQSGEQLNADIIITATGLRMELLKDVSLALDKQPVNLPDLYNYKGVMLSSMPNFAFSVGYTNASWTLKTDLVDDYVCRLIRYMDKKDFSVVRPEIPAEGITEAIKIDLQSGYVQRAMDSLPKQGNKMPWNLHMNYIRDIWALRYLRLGGLRFDKRVTAADKEAVYPATAE</sequence>
<dbReference type="GO" id="GO:0004497">
    <property type="term" value="F:monooxygenase activity"/>
    <property type="evidence" value="ECO:0007669"/>
    <property type="project" value="UniProtKB-KW"/>
</dbReference>
<name>A0ABV3TYB1_9GAMM</name>
<dbReference type="EMBL" id="JBFRYB010000001">
    <property type="protein sequence ID" value="MEX1666616.1"/>
    <property type="molecule type" value="Genomic_DNA"/>
</dbReference>
<evidence type="ECO:0000256" key="1">
    <source>
        <dbReference type="ARBA" id="ARBA00001974"/>
    </source>
</evidence>
<keyword evidence="5 7" id="KW-0560">Oxidoreductase</keyword>
<keyword evidence="8" id="KW-1185">Reference proteome</keyword>
<dbReference type="Proteomes" id="UP001557484">
    <property type="component" value="Unassembled WGS sequence"/>
</dbReference>
<dbReference type="RefSeq" id="WP_368376690.1">
    <property type="nucleotide sequence ID" value="NZ_JBFRYB010000001.1"/>
</dbReference>
<dbReference type="Pfam" id="PF13450">
    <property type="entry name" value="NAD_binding_8"/>
    <property type="match status" value="1"/>
</dbReference>
<dbReference type="InterPro" id="IPR051820">
    <property type="entry name" value="FAD-binding_MO"/>
</dbReference>
<dbReference type="Pfam" id="PF00743">
    <property type="entry name" value="FMO-like"/>
    <property type="match status" value="1"/>
</dbReference>
<dbReference type="SUPFAM" id="SSF51905">
    <property type="entry name" value="FAD/NAD(P)-binding domain"/>
    <property type="match status" value="2"/>
</dbReference>
<accession>A0ABV3TYB1</accession>
<keyword evidence="4" id="KW-0274">FAD</keyword>
<evidence type="ECO:0000256" key="5">
    <source>
        <dbReference type="ARBA" id="ARBA00023002"/>
    </source>
</evidence>